<dbReference type="InterPro" id="IPR002516">
    <property type="entry name" value="Glyco_trans_11"/>
</dbReference>
<reference evidence="3 4" key="1">
    <citation type="journal article" date="2019" name="Environ. Microbiol.">
        <title>Species interactions and distinct microbial communities in high Arctic permafrost affected cryosols are associated with the CH4 and CO2 gas fluxes.</title>
        <authorList>
            <person name="Altshuler I."/>
            <person name="Hamel J."/>
            <person name="Turney S."/>
            <person name="Magnuson E."/>
            <person name="Levesque R."/>
            <person name="Greer C."/>
            <person name="Whyte L.G."/>
        </authorList>
    </citation>
    <scope>NUCLEOTIDE SEQUENCE [LARGE SCALE GENOMIC DNA]</scope>
    <source>
        <strain evidence="3 4">42</strain>
    </source>
</reference>
<dbReference type="AlphaFoldDB" id="A0A502EUB1"/>
<dbReference type="GO" id="GO:0008107">
    <property type="term" value="F:galactoside 2-alpha-L-fucosyltransferase activity"/>
    <property type="evidence" value="ECO:0007669"/>
    <property type="project" value="InterPro"/>
</dbReference>
<dbReference type="GO" id="GO:0016020">
    <property type="term" value="C:membrane"/>
    <property type="evidence" value="ECO:0007669"/>
    <property type="project" value="InterPro"/>
</dbReference>
<name>A0A502EUB1_9FLAO</name>
<gene>
    <name evidence="3" type="ORF">EAH81_12585</name>
</gene>
<evidence type="ECO:0008006" key="5">
    <source>
        <dbReference type="Google" id="ProtNLM"/>
    </source>
</evidence>
<keyword evidence="4" id="KW-1185">Reference proteome</keyword>
<dbReference type="RefSeq" id="WP_140507421.1">
    <property type="nucleotide sequence ID" value="NZ_RCZH01000007.1"/>
</dbReference>
<dbReference type="Pfam" id="PF01531">
    <property type="entry name" value="Glyco_transf_11"/>
    <property type="match status" value="1"/>
</dbReference>
<dbReference type="PANTHER" id="PTHR11927">
    <property type="entry name" value="GALACTOSIDE 2-L-FUCOSYLTRANSFERASE"/>
    <property type="match status" value="1"/>
</dbReference>
<dbReference type="OrthoDB" id="9794601at2"/>
<organism evidence="3 4">
    <name type="scientific">Flavobacterium pectinovorum</name>
    <dbReference type="NCBI Taxonomy" id="29533"/>
    <lineage>
        <taxon>Bacteria</taxon>
        <taxon>Pseudomonadati</taxon>
        <taxon>Bacteroidota</taxon>
        <taxon>Flavobacteriia</taxon>
        <taxon>Flavobacteriales</taxon>
        <taxon>Flavobacteriaceae</taxon>
        <taxon>Flavobacterium</taxon>
    </lineage>
</organism>
<proteinExistence type="predicted"/>
<dbReference type="PANTHER" id="PTHR11927:SF9">
    <property type="entry name" value="L-FUCOSYLTRANSFERASE"/>
    <property type="match status" value="1"/>
</dbReference>
<evidence type="ECO:0000256" key="2">
    <source>
        <dbReference type="ARBA" id="ARBA00022679"/>
    </source>
</evidence>
<evidence type="ECO:0000313" key="3">
    <source>
        <dbReference type="EMBL" id="TPG40130.1"/>
    </source>
</evidence>
<keyword evidence="2" id="KW-0808">Transferase</keyword>
<evidence type="ECO:0000313" key="4">
    <source>
        <dbReference type="Proteomes" id="UP000319700"/>
    </source>
</evidence>
<keyword evidence="1" id="KW-0328">Glycosyltransferase</keyword>
<comment type="caution">
    <text evidence="3">The sequence shown here is derived from an EMBL/GenBank/DDBJ whole genome shotgun (WGS) entry which is preliminary data.</text>
</comment>
<protein>
    <recommendedName>
        <fullName evidence="5">Glycosyl transferase family 11</fullName>
    </recommendedName>
</protein>
<dbReference type="EMBL" id="RCZH01000007">
    <property type="protein sequence ID" value="TPG40130.1"/>
    <property type="molecule type" value="Genomic_DNA"/>
</dbReference>
<dbReference type="Proteomes" id="UP000319700">
    <property type="component" value="Unassembled WGS sequence"/>
</dbReference>
<evidence type="ECO:0000256" key="1">
    <source>
        <dbReference type="ARBA" id="ARBA00022676"/>
    </source>
</evidence>
<sequence length="442" mass="52785">MITYSKIGKKGHLGNQLFQIASTIGLSVKNEQDFVFLNWKYQAYFKNKLPLLDTVFPDFINIEEKGYHYQEWDLQNKNYDLSGWLQTEKYFDTVLTKHYFEFSDSVIDRVKSLYSSIFDKRTILLSIRRGDFVNHPDYFQLPINYYLNSLSQFFPDWESCNLIVLSDDIKYCKFHFSFLENAFFGSGLNEAEQLCLGSMCDDFIISNSTFSWWTAWLGEKKDSKVIRPLKNFDGLKSQELDDKDYYPERWIKYDHLKDKVKLQDIVFDIKTEKNRKEIEGYILSYFDVKFIQDNDEINSFTILYVLKKDYFLPPFLIYVSYLKSRKMADCLVINQLIKVFKVSKFFNYKEFLLQKDFGIFSTIFSFTKREEGKGNFDVYLKKNIDIMKDQDNIFASYDFLLCFYGGKFNDFGGYNFSFKRFVKRRKIELKKSVKKMLSIKKT</sequence>
<dbReference type="GO" id="GO:0005975">
    <property type="term" value="P:carbohydrate metabolic process"/>
    <property type="evidence" value="ECO:0007669"/>
    <property type="project" value="InterPro"/>
</dbReference>
<accession>A0A502EUB1</accession>